<feature type="coiled-coil region" evidence="1">
    <location>
        <begin position="103"/>
        <end position="130"/>
    </location>
</feature>
<dbReference type="OrthoDB" id="5220943at2759"/>
<name>A0A8H5TGG7_FUSHE</name>
<comment type="caution">
    <text evidence="2">The sequence shown here is derived from an EMBL/GenBank/DDBJ whole genome shotgun (WGS) entry which is preliminary data.</text>
</comment>
<gene>
    <name evidence="2" type="ORF">FHETE_5343</name>
</gene>
<dbReference type="EMBL" id="JAAGWQ010000095">
    <property type="protein sequence ID" value="KAF5668077.1"/>
    <property type="molecule type" value="Genomic_DNA"/>
</dbReference>
<reference evidence="2 3" key="1">
    <citation type="submission" date="2020-05" db="EMBL/GenBank/DDBJ databases">
        <title>Identification and distribution of gene clusters putatively required for synthesis of sphingolipid metabolism inhibitors in phylogenetically diverse species of the filamentous fungus Fusarium.</title>
        <authorList>
            <person name="Kim H.-S."/>
            <person name="Busman M."/>
            <person name="Brown D.W."/>
            <person name="Divon H."/>
            <person name="Uhlig S."/>
            <person name="Proctor R.H."/>
        </authorList>
    </citation>
    <scope>NUCLEOTIDE SEQUENCE [LARGE SCALE GENOMIC DNA]</scope>
    <source>
        <strain evidence="2 3">NRRL 20693</strain>
    </source>
</reference>
<evidence type="ECO:0000313" key="2">
    <source>
        <dbReference type="EMBL" id="KAF5668077.1"/>
    </source>
</evidence>
<keyword evidence="3" id="KW-1185">Reference proteome</keyword>
<protein>
    <submittedName>
        <fullName evidence="2">Uncharacterized protein</fullName>
    </submittedName>
</protein>
<dbReference type="AlphaFoldDB" id="A0A8H5TGG7"/>
<accession>A0A8H5TGG7</accession>
<evidence type="ECO:0000256" key="1">
    <source>
        <dbReference type="SAM" id="Coils"/>
    </source>
</evidence>
<sequence length="148" mass="17025">MSCMSGPLLNLEKRSASSSRTAIDHVGWLFAESLKANTIYVMHRIGDLYRNVQDSIDDISRRTNFLEDLDLVEGQVVEIGETMETCTEELQKLPSDFKWNETLTEMEGLIQDLKQDLEDKKEALKFWTLVQEIQNIVIEETNDGIWAL</sequence>
<keyword evidence="1" id="KW-0175">Coiled coil</keyword>
<organism evidence="2 3">
    <name type="scientific">Fusarium heterosporum</name>
    <dbReference type="NCBI Taxonomy" id="42747"/>
    <lineage>
        <taxon>Eukaryota</taxon>
        <taxon>Fungi</taxon>
        <taxon>Dikarya</taxon>
        <taxon>Ascomycota</taxon>
        <taxon>Pezizomycotina</taxon>
        <taxon>Sordariomycetes</taxon>
        <taxon>Hypocreomycetidae</taxon>
        <taxon>Hypocreales</taxon>
        <taxon>Nectriaceae</taxon>
        <taxon>Fusarium</taxon>
        <taxon>Fusarium heterosporum species complex</taxon>
    </lineage>
</organism>
<proteinExistence type="predicted"/>
<dbReference type="Proteomes" id="UP000567885">
    <property type="component" value="Unassembled WGS sequence"/>
</dbReference>
<evidence type="ECO:0000313" key="3">
    <source>
        <dbReference type="Proteomes" id="UP000567885"/>
    </source>
</evidence>